<dbReference type="GO" id="GO:0006120">
    <property type="term" value="P:mitochondrial electron transport, NADH to ubiquinone"/>
    <property type="evidence" value="ECO:0007669"/>
    <property type="project" value="TreeGrafter"/>
</dbReference>
<dbReference type="FunFam" id="1.10.10.1590:FF:000001">
    <property type="entry name" value="NADH-quinone oxidoreductase subunit E"/>
    <property type="match status" value="1"/>
</dbReference>
<dbReference type="PANTHER" id="PTHR10371:SF3">
    <property type="entry name" value="NADH DEHYDROGENASE [UBIQUINONE] FLAVOPROTEIN 2, MITOCHONDRIAL"/>
    <property type="match status" value="1"/>
</dbReference>
<comment type="cofactor">
    <cofactor evidence="6">
        <name>[2Fe-2S] cluster</name>
        <dbReference type="ChEBI" id="CHEBI:190135"/>
    </cofactor>
</comment>
<sequence>MFSRALLLAGRLATAASSQQSASLPSRTVQPLNQLLHRFGFATNSIDVFNVHKDTPENNASITFDFTEANYKVVNELISRYPPNYKASAIIPVLDIAQQQNKGWLSLAALNRVASVLEMQPIRVYEVATFYTMFNRSKIGKYQVLICGTTPCRLQGAQGIEEAVTKHLGVGIGESTPDGLFTLGEMECMGACVNAPMVAIADYTKLRTPPTGASATPSPTGGGGGRDWHPLRCAVPSPLGA</sequence>
<feature type="chain" id="PRO_5014370233" evidence="8">
    <location>
        <begin position="19"/>
        <end position="241"/>
    </location>
</feature>
<dbReference type="CDD" id="cd03064">
    <property type="entry name" value="TRX_Fd_NuoE"/>
    <property type="match status" value="1"/>
</dbReference>
<dbReference type="InterPro" id="IPR036249">
    <property type="entry name" value="Thioredoxin-like_sf"/>
</dbReference>
<dbReference type="GO" id="GO:0003954">
    <property type="term" value="F:NADH dehydrogenase activity"/>
    <property type="evidence" value="ECO:0007669"/>
    <property type="project" value="TreeGrafter"/>
</dbReference>
<keyword evidence="8" id="KW-0732">Signal</keyword>
<evidence type="ECO:0000313" key="10">
    <source>
        <dbReference type="Proteomes" id="UP000236333"/>
    </source>
</evidence>
<dbReference type="EMBL" id="PGGS01000019">
    <property type="protein sequence ID" value="PNH11914.1"/>
    <property type="molecule type" value="Genomic_DNA"/>
</dbReference>
<gene>
    <name evidence="9" type="ORF">TSOC_001202</name>
</gene>
<dbReference type="Gene3D" id="3.40.30.10">
    <property type="entry name" value="Glutaredoxin"/>
    <property type="match status" value="1"/>
</dbReference>
<dbReference type="Pfam" id="PF01257">
    <property type="entry name" value="2Fe-2S_thioredx"/>
    <property type="match status" value="1"/>
</dbReference>
<keyword evidence="4" id="KW-0408">Iron</keyword>
<dbReference type="GO" id="GO:0051537">
    <property type="term" value="F:2 iron, 2 sulfur cluster binding"/>
    <property type="evidence" value="ECO:0007669"/>
    <property type="project" value="UniProtKB-KW"/>
</dbReference>
<protein>
    <submittedName>
        <fullName evidence="9">NADH dehydrogenase [ubiquinone] flavoprotein 2, mitochondrial</fullName>
    </submittedName>
</protein>
<dbReference type="NCBIfam" id="TIGR01958">
    <property type="entry name" value="nuoE_fam"/>
    <property type="match status" value="1"/>
</dbReference>
<reference evidence="9 10" key="1">
    <citation type="journal article" date="2017" name="Mol. Biol. Evol.">
        <title>The 4-celled Tetrabaena socialis nuclear genome reveals the essential components for genetic control of cell number at the origin of multicellularity in the volvocine lineage.</title>
        <authorList>
            <person name="Featherston J."/>
            <person name="Arakaki Y."/>
            <person name="Hanschen E.R."/>
            <person name="Ferris P.J."/>
            <person name="Michod R.E."/>
            <person name="Olson B.J.S.C."/>
            <person name="Nozaki H."/>
            <person name="Durand P.M."/>
        </authorList>
    </citation>
    <scope>NUCLEOTIDE SEQUENCE [LARGE SCALE GENOMIC DNA]</scope>
    <source>
        <strain evidence="9 10">NIES-571</strain>
    </source>
</reference>
<dbReference type="PANTHER" id="PTHR10371">
    <property type="entry name" value="NADH DEHYDROGENASE UBIQUINONE FLAVOPROTEIN 2, MITOCHONDRIAL"/>
    <property type="match status" value="1"/>
</dbReference>
<evidence type="ECO:0000256" key="1">
    <source>
        <dbReference type="ARBA" id="ARBA00010643"/>
    </source>
</evidence>
<keyword evidence="5" id="KW-0411">Iron-sulfur</keyword>
<comment type="similarity">
    <text evidence="1">Belongs to the complex I 24 kDa subunit family.</text>
</comment>
<evidence type="ECO:0000256" key="7">
    <source>
        <dbReference type="SAM" id="MobiDB-lite"/>
    </source>
</evidence>
<proteinExistence type="inferred from homology"/>
<feature type="signal peptide" evidence="8">
    <location>
        <begin position="1"/>
        <end position="18"/>
    </location>
</feature>
<dbReference type="GO" id="GO:0046872">
    <property type="term" value="F:metal ion binding"/>
    <property type="evidence" value="ECO:0007669"/>
    <property type="project" value="UniProtKB-KW"/>
</dbReference>
<keyword evidence="3" id="KW-0479">Metal-binding</keyword>
<feature type="region of interest" description="Disordered" evidence="7">
    <location>
        <begin position="209"/>
        <end position="229"/>
    </location>
</feature>
<dbReference type="SUPFAM" id="SSF52833">
    <property type="entry name" value="Thioredoxin-like"/>
    <property type="match status" value="1"/>
</dbReference>
<dbReference type="Gene3D" id="1.10.10.1590">
    <property type="entry name" value="NADH-quinone oxidoreductase subunit E"/>
    <property type="match status" value="1"/>
</dbReference>
<keyword evidence="2" id="KW-0001">2Fe-2S</keyword>
<evidence type="ECO:0000256" key="6">
    <source>
        <dbReference type="ARBA" id="ARBA00034078"/>
    </source>
</evidence>
<accession>A0A2J8AHA4</accession>
<dbReference type="InterPro" id="IPR041921">
    <property type="entry name" value="NuoE_N"/>
</dbReference>
<dbReference type="InterPro" id="IPR002023">
    <property type="entry name" value="NuoE-like"/>
</dbReference>
<comment type="caution">
    <text evidence="9">The sequence shown here is derived from an EMBL/GenBank/DDBJ whole genome shotgun (WGS) entry which is preliminary data.</text>
</comment>
<feature type="compositionally biased region" description="Low complexity" evidence="7">
    <location>
        <begin position="209"/>
        <end position="219"/>
    </location>
</feature>
<dbReference type="AlphaFoldDB" id="A0A2J8AHA4"/>
<organism evidence="9 10">
    <name type="scientific">Tetrabaena socialis</name>
    <dbReference type="NCBI Taxonomy" id="47790"/>
    <lineage>
        <taxon>Eukaryota</taxon>
        <taxon>Viridiplantae</taxon>
        <taxon>Chlorophyta</taxon>
        <taxon>core chlorophytes</taxon>
        <taxon>Chlorophyceae</taxon>
        <taxon>CS clade</taxon>
        <taxon>Chlamydomonadales</taxon>
        <taxon>Tetrabaenaceae</taxon>
        <taxon>Tetrabaena</taxon>
    </lineage>
</organism>
<evidence type="ECO:0000256" key="3">
    <source>
        <dbReference type="ARBA" id="ARBA00022723"/>
    </source>
</evidence>
<dbReference type="Proteomes" id="UP000236333">
    <property type="component" value="Unassembled WGS sequence"/>
</dbReference>
<dbReference type="InterPro" id="IPR042128">
    <property type="entry name" value="NuoE_dom"/>
</dbReference>
<dbReference type="PROSITE" id="PS01099">
    <property type="entry name" value="COMPLEX1_24K"/>
    <property type="match status" value="1"/>
</dbReference>
<keyword evidence="9" id="KW-0830">Ubiquinone</keyword>
<dbReference type="GO" id="GO:0005739">
    <property type="term" value="C:mitochondrion"/>
    <property type="evidence" value="ECO:0007669"/>
    <property type="project" value="GOC"/>
</dbReference>
<evidence type="ECO:0000256" key="8">
    <source>
        <dbReference type="SAM" id="SignalP"/>
    </source>
</evidence>
<evidence type="ECO:0000313" key="9">
    <source>
        <dbReference type="EMBL" id="PNH11914.1"/>
    </source>
</evidence>
<keyword evidence="10" id="KW-1185">Reference proteome</keyword>
<dbReference type="OrthoDB" id="10254187at2759"/>
<evidence type="ECO:0000256" key="2">
    <source>
        <dbReference type="ARBA" id="ARBA00022714"/>
    </source>
</evidence>
<evidence type="ECO:0000256" key="5">
    <source>
        <dbReference type="ARBA" id="ARBA00023014"/>
    </source>
</evidence>
<name>A0A2J8AHA4_9CHLO</name>
<evidence type="ECO:0000256" key="4">
    <source>
        <dbReference type="ARBA" id="ARBA00023004"/>
    </source>
</evidence>